<evidence type="ECO:0000256" key="3">
    <source>
        <dbReference type="ARBA" id="ARBA00022475"/>
    </source>
</evidence>
<evidence type="ECO:0000313" key="8">
    <source>
        <dbReference type="EMBL" id="SFP70628.1"/>
    </source>
</evidence>
<feature type="transmembrane region" description="Helical" evidence="7">
    <location>
        <begin position="12"/>
        <end position="32"/>
    </location>
</feature>
<name>A0A1I5SIT7_9FIRM</name>
<keyword evidence="9" id="KW-1185">Reference proteome</keyword>
<feature type="transmembrane region" description="Helical" evidence="7">
    <location>
        <begin position="100"/>
        <end position="124"/>
    </location>
</feature>
<feature type="transmembrane region" description="Helical" evidence="7">
    <location>
        <begin position="195"/>
        <end position="218"/>
    </location>
</feature>
<feature type="transmembrane region" description="Helical" evidence="7">
    <location>
        <begin position="172"/>
        <end position="189"/>
    </location>
</feature>
<dbReference type="CDD" id="cd13138">
    <property type="entry name" value="MATE_yoeA_like"/>
    <property type="match status" value="1"/>
</dbReference>
<keyword evidence="4 7" id="KW-0812">Transmembrane</keyword>
<evidence type="ECO:0000256" key="6">
    <source>
        <dbReference type="ARBA" id="ARBA00023136"/>
    </source>
</evidence>
<feature type="transmembrane region" description="Helical" evidence="7">
    <location>
        <begin position="52"/>
        <end position="79"/>
    </location>
</feature>
<evidence type="ECO:0000256" key="7">
    <source>
        <dbReference type="SAM" id="Phobius"/>
    </source>
</evidence>
<comment type="subcellular location">
    <subcellularLocation>
        <location evidence="1">Cell membrane</location>
        <topology evidence="1">Multi-pass membrane protein</topology>
    </subcellularLocation>
</comment>
<dbReference type="PANTHER" id="PTHR43549:SF3">
    <property type="entry name" value="MULTIDRUG RESISTANCE PROTEIN YPNP-RELATED"/>
    <property type="match status" value="1"/>
</dbReference>
<gene>
    <name evidence="8" type="ORF">SAMN04487928_10693</name>
</gene>
<dbReference type="NCBIfam" id="TIGR00797">
    <property type="entry name" value="matE"/>
    <property type="match status" value="1"/>
</dbReference>
<dbReference type="GO" id="GO:0005886">
    <property type="term" value="C:plasma membrane"/>
    <property type="evidence" value="ECO:0007669"/>
    <property type="project" value="UniProtKB-SubCell"/>
</dbReference>
<dbReference type="OrthoDB" id="9776324at2"/>
<feature type="transmembrane region" description="Helical" evidence="7">
    <location>
        <begin position="318"/>
        <end position="339"/>
    </location>
</feature>
<feature type="transmembrane region" description="Helical" evidence="7">
    <location>
        <begin position="136"/>
        <end position="160"/>
    </location>
</feature>
<feature type="transmembrane region" description="Helical" evidence="7">
    <location>
        <begin position="416"/>
        <end position="439"/>
    </location>
</feature>
<evidence type="ECO:0000313" key="9">
    <source>
        <dbReference type="Proteomes" id="UP000182624"/>
    </source>
</evidence>
<evidence type="ECO:0000256" key="2">
    <source>
        <dbReference type="ARBA" id="ARBA00022448"/>
    </source>
</evidence>
<sequence length="456" mass="50110">MKKTSNIKDLTVGNPMSLIFGFAMSLFWGMLFQQLYNIIDTAIVSWFLGKEAYTGMGTTGAVNFLIMGFCMGVCNGFAIPVAQRFGAKDYKSMRKFVSHAIILCSIFAVVMTFFVSVFCKQILVIMKTPEDVFEYAYIYIIVIFLGIPVTYMYNLLSAIIRALGDSKHPVEYLIIASVLNIVLDLLFIIPFHWGIFGAAFATVISQLAAGTMCLVYIIKKIDILHLRKEDWELDKDHFVILFNMGVPMGLQYSITAIGSVILQTAINALGTDAAAAVTTGGKVGMFFCIPFDALGSTMATYGGQNVGAKKLDHLQQGLVAAVKLGCGYAILAFVVLALFGRQFSMIFLDAGEAACLDNAHMFLFYNSMFYVPLALVNIVRFLIQGMGFSMFAVLAGVMEMIGRSVVAILLVPKFGFIAICLASPAAWILADLFLIPAFIMVRNKLRRIFGGQVEVY</sequence>
<dbReference type="EMBL" id="FOXO01000006">
    <property type="protein sequence ID" value="SFP70628.1"/>
    <property type="molecule type" value="Genomic_DNA"/>
</dbReference>
<dbReference type="AlphaFoldDB" id="A0A1I5SIT7"/>
<organism evidence="8 9">
    <name type="scientific">Butyrivibrio proteoclasticus</name>
    <dbReference type="NCBI Taxonomy" id="43305"/>
    <lineage>
        <taxon>Bacteria</taxon>
        <taxon>Bacillati</taxon>
        <taxon>Bacillota</taxon>
        <taxon>Clostridia</taxon>
        <taxon>Lachnospirales</taxon>
        <taxon>Lachnospiraceae</taxon>
        <taxon>Butyrivibrio</taxon>
    </lineage>
</organism>
<dbReference type="Proteomes" id="UP000182624">
    <property type="component" value="Unassembled WGS sequence"/>
</dbReference>
<dbReference type="InterPro" id="IPR002528">
    <property type="entry name" value="MATE_fam"/>
</dbReference>
<evidence type="ECO:0000256" key="1">
    <source>
        <dbReference type="ARBA" id="ARBA00004651"/>
    </source>
</evidence>
<dbReference type="Pfam" id="PF01554">
    <property type="entry name" value="MatE"/>
    <property type="match status" value="2"/>
</dbReference>
<feature type="transmembrane region" description="Helical" evidence="7">
    <location>
        <begin position="390"/>
        <end position="410"/>
    </location>
</feature>
<dbReference type="PIRSF" id="PIRSF006603">
    <property type="entry name" value="DinF"/>
    <property type="match status" value="1"/>
</dbReference>
<keyword evidence="2" id="KW-0813">Transport</keyword>
<dbReference type="RefSeq" id="WP_074885515.1">
    <property type="nucleotide sequence ID" value="NZ_FOXO01000006.1"/>
</dbReference>
<reference evidence="9" key="1">
    <citation type="submission" date="2016-10" db="EMBL/GenBank/DDBJ databases">
        <authorList>
            <person name="Varghese N."/>
            <person name="Submissions S."/>
        </authorList>
    </citation>
    <scope>NUCLEOTIDE SEQUENCE [LARGE SCALE GENOMIC DNA]</scope>
    <source>
        <strain evidence="9">P18</strain>
    </source>
</reference>
<keyword evidence="3" id="KW-1003">Cell membrane</keyword>
<keyword evidence="5 7" id="KW-1133">Transmembrane helix</keyword>
<dbReference type="InterPro" id="IPR048279">
    <property type="entry name" value="MdtK-like"/>
</dbReference>
<dbReference type="PANTHER" id="PTHR43549">
    <property type="entry name" value="MULTIDRUG RESISTANCE PROTEIN YPNP-RELATED"/>
    <property type="match status" value="1"/>
</dbReference>
<evidence type="ECO:0000256" key="4">
    <source>
        <dbReference type="ARBA" id="ARBA00022692"/>
    </source>
</evidence>
<protein>
    <submittedName>
        <fullName evidence="8">Putative efflux protein, MATE family</fullName>
    </submittedName>
</protein>
<proteinExistence type="predicted"/>
<evidence type="ECO:0000256" key="5">
    <source>
        <dbReference type="ARBA" id="ARBA00022989"/>
    </source>
</evidence>
<dbReference type="GO" id="GO:0015297">
    <property type="term" value="F:antiporter activity"/>
    <property type="evidence" value="ECO:0007669"/>
    <property type="project" value="InterPro"/>
</dbReference>
<keyword evidence="6 7" id="KW-0472">Membrane</keyword>
<dbReference type="InterPro" id="IPR052031">
    <property type="entry name" value="Membrane_Transporter-Flippase"/>
</dbReference>
<dbReference type="GO" id="GO:0042910">
    <property type="term" value="F:xenobiotic transmembrane transporter activity"/>
    <property type="evidence" value="ECO:0007669"/>
    <property type="project" value="InterPro"/>
</dbReference>
<accession>A0A1I5SIT7</accession>
<feature type="transmembrane region" description="Helical" evidence="7">
    <location>
        <begin position="359"/>
        <end position="383"/>
    </location>
</feature>